<dbReference type="GO" id="GO:0009244">
    <property type="term" value="P:lipopolysaccharide core region biosynthetic process"/>
    <property type="evidence" value="ECO:0007669"/>
    <property type="project" value="TreeGrafter"/>
</dbReference>
<keyword evidence="4" id="KW-1185">Reference proteome</keyword>
<organism evidence="3 4">
    <name type="scientific">endosymbiont of Galathealinum brachiosum</name>
    <dbReference type="NCBI Taxonomy" id="2200906"/>
    <lineage>
        <taxon>Bacteria</taxon>
        <taxon>Pseudomonadati</taxon>
        <taxon>Pseudomonadota</taxon>
        <taxon>Gammaproteobacteria</taxon>
        <taxon>sulfur-oxidizing symbionts</taxon>
    </lineage>
</organism>
<dbReference type="GO" id="GO:0005829">
    <property type="term" value="C:cytosol"/>
    <property type="evidence" value="ECO:0007669"/>
    <property type="project" value="TreeGrafter"/>
</dbReference>
<reference evidence="3 4" key="1">
    <citation type="journal article" date="2018" name="ISME J.">
        <title>Endosymbiont genomes yield clues of tubeworm success.</title>
        <authorList>
            <person name="Li Y."/>
            <person name="Liles M.R."/>
            <person name="Halanych K.M."/>
        </authorList>
    </citation>
    <scope>NUCLEOTIDE SEQUENCE [LARGE SCALE GENOMIC DNA]</scope>
    <source>
        <strain evidence="3">A1464</strain>
    </source>
</reference>
<sequence length="358" mass="40456">MLEFTPSYKKICILRLSAIGDVTHVIPVVRAMQKQWPGVEITWVCGKFEYKLLNIIEGINFIIFDKKKGIKAYRELWNALKSDHFDVLLHMQVAARANIASLGIKADIKLGWDKSRSRDFHQLFINHSVARENQQHQVQGFLSFARELGLQLDEPSWEIPVTEKARKFAEQYIDKDKKVLIISACSSHKLRNWSVSKYAELADYAVEHYSMQVILSGGPADIEVEMANEILASMRTSALNLVGKDTLEQLVGLLSKATVVVSPDSGPAHIANAMCVPVIGLYACTWSKRSGPYNSLEYCVDKFETAAKQYLNKSVNDLRWGTKIEKPGVMELIEVDEVCRQLDRVIKHSSDKTSVIKE</sequence>
<evidence type="ECO:0000256" key="2">
    <source>
        <dbReference type="ARBA" id="ARBA00022679"/>
    </source>
</evidence>
<dbReference type="EMBL" id="QFXC01000013">
    <property type="protein sequence ID" value="RDH81531.1"/>
    <property type="molecule type" value="Genomic_DNA"/>
</dbReference>
<dbReference type="Proteomes" id="UP000254266">
    <property type="component" value="Unassembled WGS sequence"/>
</dbReference>
<dbReference type="PANTHER" id="PTHR30160:SF21">
    <property type="entry name" value="LIPOPOLYSACCHARIDE CORE HEPTOSYLTRANSFERASE OPSX"/>
    <property type="match status" value="1"/>
</dbReference>
<protein>
    <submittedName>
        <fullName evidence="3">Glycosyl transferase</fullName>
    </submittedName>
</protein>
<name>A0A370D9G6_9GAMM</name>
<keyword evidence="2 3" id="KW-0808">Transferase</keyword>
<evidence type="ECO:0000256" key="1">
    <source>
        <dbReference type="ARBA" id="ARBA00022676"/>
    </source>
</evidence>
<dbReference type="CDD" id="cd03789">
    <property type="entry name" value="GT9_LPS_heptosyltransferase"/>
    <property type="match status" value="1"/>
</dbReference>
<dbReference type="PANTHER" id="PTHR30160">
    <property type="entry name" value="TETRAACYLDISACCHARIDE 4'-KINASE-RELATED"/>
    <property type="match status" value="1"/>
</dbReference>
<dbReference type="GO" id="GO:0008713">
    <property type="term" value="F:ADP-heptose-lipopolysaccharide heptosyltransferase activity"/>
    <property type="evidence" value="ECO:0007669"/>
    <property type="project" value="TreeGrafter"/>
</dbReference>
<accession>A0A370D9G6</accession>
<dbReference type="Gene3D" id="3.40.50.2000">
    <property type="entry name" value="Glycogen Phosphorylase B"/>
    <property type="match status" value="2"/>
</dbReference>
<gene>
    <name evidence="3" type="ORF">DIZ80_15755</name>
</gene>
<proteinExistence type="predicted"/>
<dbReference type="SUPFAM" id="SSF53756">
    <property type="entry name" value="UDP-Glycosyltransferase/glycogen phosphorylase"/>
    <property type="match status" value="1"/>
</dbReference>
<evidence type="ECO:0000313" key="3">
    <source>
        <dbReference type="EMBL" id="RDH81531.1"/>
    </source>
</evidence>
<dbReference type="AlphaFoldDB" id="A0A370D9G6"/>
<evidence type="ECO:0000313" key="4">
    <source>
        <dbReference type="Proteomes" id="UP000254266"/>
    </source>
</evidence>
<comment type="caution">
    <text evidence="3">The sequence shown here is derived from an EMBL/GenBank/DDBJ whole genome shotgun (WGS) entry which is preliminary data.</text>
</comment>
<keyword evidence="1" id="KW-0328">Glycosyltransferase</keyword>
<dbReference type="Pfam" id="PF01075">
    <property type="entry name" value="Glyco_transf_9"/>
    <property type="match status" value="1"/>
</dbReference>
<dbReference type="InterPro" id="IPR051199">
    <property type="entry name" value="LPS_LOS_Heptosyltrfase"/>
</dbReference>
<dbReference type="InterPro" id="IPR002201">
    <property type="entry name" value="Glyco_trans_9"/>
</dbReference>